<dbReference type="KEGG" id="bgt:106059409"/>
<proteinExistence type="predicted"/>
<name>A0A2C9M6F2_BIOGL</name>
<evidence type="ECO:0000313" key="1">
    <source>
        <dbReference type="EnsemblMetazoa" id="BGLB039119-PA"/>
    </source>
</evidence>
<protein>
    <submittedName>
        <fullName evidence="1">Uncharacterized protein</fullName>
    </submittedName>
</protein>
<dbReference type="Proteomes" id="UP000076420">
    <property type="component" value="Unassembled WGS sequence"/>
</dbReference>
<sequence>MGFWKKAVSGVSAASICGMGYIAYDVKRHKVYSNQTFAEAAKHYFTVRSLYVMGKLMARKLEAATKDIKTAQKEFLLQQLKENKDTQFFQDMQVEKLKHEKMLDSYYGGFFFGG</sequence>
<gene>
    <name evidence="1" type="primary">106059409</name>
</gene>
<accession>A0A2C9M6F2</accession>
<dbReference type="VEuPathDB" id="VectorBase:BGLAX_028869"/>
<dbReference type="EnsemblMetazoa" id="BGLB039119-RA">
    <property type="protein sequence ID" value="BGLB039119-PA"/>
    <property type="gene ID" value="BGLB039119"/>
</dbReference>
<dbReference type="VEuPathDB" id="VectorBase:BGLB039119"/>
<dbReference type="AlphaFoldDB" id="A0A2C9M6F2"/>
<organism evidence="1 2">
    <name type="scientific">Biomphalaria glabrata</name>
    <name type="common">Bloodfluke planorb</name>
    <name type="synonym">Freshwater snail</name>
    <dbReference type="NCBI Taxonomy" id="6526"/>
    <lineage>
        <taxon>Eukaryota</taxon>
        <taxon>Metazoa</taxon>
        <taxon>Spiralia</taxon>
        <taxon>Lophotrochozoa</taxon>
        <taxon>Mollusca</taxon>
        <taxon>Gastropoda</taxon>
        <taxon>Heterobranchia</taxon>
        <taxon>Euthyneura</taxon>
        <taxon>Panpulmonata</taxon>
        <taxon>Hygrophila</taxon>
        <taxon>Lymnaeoidea</taxon>
        <taxon>Planorbidae</taxon>
        <taxon>Biomphalaria</taxon>
    </lineage>
</organism>
<evidence type="ECO:0000313" key="2">
    <source>
        <dbReference type="Proteomes" id="UP000076420"/>
    </source>
</evidence>
<reference evidence="1" key="1">
    <citation type="submission" date="2020-05" db="UniProtKB">
        <authorList>
            <consortium name="EnsemblMetazoa"/>
        </authorList>
    </citation>
    <scope>IDENTIFICATION</scope>
    <source>
        <strain evidence="1">BB02</strain>
    </source>
</reference>